<comment type="similarity">
    <text evidence="1">Belongs to the ABI family.</text>
</comment>
<dbReference type="EMBL" id="KI394293">
    <property type="protein sequence ID" value="ERN04257.1"/>
    <property type="molecule type" value="Genomic_DNA"/>
</dbReference>
<dbReference type="eggNOG" id="KOG2546">
    <property type="taxonomic scope" value="Eukaryota"/>
</dbReference>
<dbReference type="AlphaFoldDB" id="W1P337"/>
<evidence type="ECO:0000313" key="5">
    <source>
        <dbReference type="Proteomes" id="UP000017836"/>
    </source>
</evidence>
<dbReference type="KEGG" id="atr:18432412"/>
<dbReference type="OrthoDB" id="5971719at2759"/>
<evidence type="ECO:0000256" key="3">
    <source>
        <dbReference type="SAM" id="MobiDB-lite"/>
    </source>
</evidence>
<evidence type="ECO:0000256" key="1">
    <source>
        <dbReference type="ARBA" id="ARBA00010020"/>
    </source>
</evidence>
<gene>
    <name evidence="4" type="ORF">AMTR_s00077p00158760</name>
</gene>
<dbReference type="Gene3D" id="6.10.140.1620">
    <property type="match status" value="1"/>
</dbReference>
<sequence length="307" mass="33951">MQHLQSEGPAAMTFDEASMERSKSFMKALLELKNLRPQLYSAAEYCEKSYLHNEQKQMVLDNLKDYAVRALVNAVDHLGTVAYKLTDLFEQQTVDASSVELKISCLNQHLQTCQAYTDKEGLKQQQLFTVIPRHHKHYVLPKLDTVNKKSQSNGQIRREAGQKDVQAKPFPLGTSASKTLSWHLASNSKATPEGDLYTSTTSVRDSTSSATASGVFYLPDEVATSSMPPSAARIEPSNRAADSGVALHALGITRRDAAENAKSLSQYRSFDNVGRREISRPPVRSKSMLSALFTKHKSAKIKLGHPA</sequence>
<proteinExistence type="inferred from homology"/>
<evidence type="ECO:0000256" key="2">
    <source>
        <dbReference type="ARBA" id="ARBA00025223"/>
    </source>
</evidence>
<keyword evidence="5" id="KW-1185">Reference proteome</keyword>
<organism evidence="4 5">
    <name type="scientific">Amborella trichopoda</name>
    <dbReference type="NCBI Taxonomy" id="13333"/>
    <lineage>
        <taxon>Eukaryota</taxon>
        <taxon>Viridiplantae</taxon>
        <taxon>Streptophyta</taxon>
        <taxon>Embryophyta</taxon>
        <taxon>Tracheophyta</taxon>
        <taxon>Spermatophyta</taxon>
        <taxon>Magnoliopsida</taxon>
        <taxon>Amborellales</taxon>
        <taxon>Amborellaceae</taxon>
        <taxon>Amborella</taxon>
    </lineage>
</organism>
<dbReference type="HOGENOM" id="CLU_054853_0_0_1"/>
<accession>W1P337</accession>
<dbReference type="Proteomes" id="UP000017836">
    <property type="component" value="Unassembled WGS sequence"/>
</dbReference>
<feature type="region of interest" description="Disordered" evidence="3">
    <location>
        <begin position="147"/>
        <end position="170"/>
    </location>
</feature>
<dbReference type="InterPro" id="IPR028457">
    <property type="entry name" value="ABI"/>
</dbReference>
<comment type="function">
    <text evidence="2">Involved in regulation of actin and microtubule organization. Part of a WAVE complex that activates the Arp2/3 complex.</text>
</comment>
<dbReference type="OMA" id="IIRAPNR"/>
<feature type="compositionally biased region" description="Basic and acidic residues" evidence="3">
    <location>
        <begin position="156"/>
        <end position="166"/>
    </location>
</feature>
<dbReference type="Gramene" id="ERN04257">
    <property type="protein sequence ID" value="ERN04257"/>
    <property type="gene ID" value="AMTR_s00077p00158760"/>
</dbReference>
<dbReference type="STRING" id="13333.W1P337"/>
<reference evidence="5" key="1">
    <citation type="journal article" date="2013" name="Science">
        <title>The Amborella genome and the evolution of flowering plants.</title>
        <authorList>
            <consortium name="Amborella Genome Project"/>
        </authorList>
    </citation>
    <scope>NUCLEOTIDE SEQUENCE [LARGE SCALE GENOMIC DNA]</scope>
</reference>
<evidence type="ECO:0008006" key="6">
    <source>
        <dbReference type="Google" id="ProtNLM"/>
    </source>
</evidence>
<evidence type="ECO:0000313" key="4">
    <source>
        <dbReference type="EMBL" id="ERN04257.1"/>
    </source>
</evidence>
<dbReference type="PANTHER" id="PTHR10460">
    <property type="entry name" value="ABL INTERACTOR FAMILY MEMBER"/>
    <property type="match status" value="1"/>
</dbReference>
<name>W1P337_AMBTC</name>
<protein>
    <recommendedName>
        <fullName evidence="6">Protein ABIL1</fullName>
    </recommendedName>
</protein>
<dbReference type="PANTHER" id="PTHR10460:SF0">
    <property type="entry name" value="ABELSON INTERACTING PROTEIN, ISOFORM D"/>
    <property type="match status" value="1"/>
</dbReference>